<proteinExistence type="inferred from homology"/>
<name>A0A1J3JWP7_NOCCA</name>
<dbReference type="GO" id="GO:0051301">
    <property type="term" value="P:cell division"/>
    <property type="evidence" value="ECO:0007669"/>
    <property type="project" value="UniProtKB-KW"/>
</dbReference>
<feature type="region of interest" description="Disordered" evidence="6">
    <location>
        <begin position="64"/>
        <end position="286"/>
    </location>
</feature>
<feature type="region of interest" description="Disordered" evidence="6">
    <location>
        <begin position="1"/>
        <end position="37"/>
    </location>
</feature>
<feature type="compositionally biased region" description="Polar residues" evidence="6">
    <location>
        <begin position="112"/>
        <end position="124"/>
    </location>
</feature>
<evidence type="ECO:0000256" key="1">
    <source>
        <dbReference type="ARBA" id="ARBA00022618"/>
    </source>
</evidence>
<dbReference type="GO" id="GO:0005634">
    <property type="term" value="C:nucleus"/>
    <property type="evidence" value="ECO:0007669"/>
    <property type="project" value="UniProtKB-SubCell"/>
</dbReference>
<sequence>MEAHRSIGGRLQRKPLGDCTNTVSRTSQQLSSSSASLVKFANPSLTSSLKRLVDQTSFKEKAADVNNSKPGAGIASRSVATSVGPVTRRTSADLDFPAPTPSRPPKPKDANQSEAGAGSASRSVATRVRPVTRRMSADLDFPAPTPSRPPKPKDVSQSEGGDGSASRSLSTSVKPVTRRMSTDLGFPASAPSRPQNSRSDHGVSDKEVAEPYSVYTVRRKASGKKRNRDESSSGAVSRLRLDLVSNSGKKTHQADENKRKPSKAAPKKRQRTVKHEEDNKAHGVSQDYIKQQKDYFAEVDAFELLEEEVSSSDLD</sequence>
<keyword evidence="4" id="KW-0131">Cell cycle</keyword>
<feature type="compositionally biased region" description="Basic residues" evidence="6">
    <location>
        <begin position="260"/>
        <end position="272"/>
    </location>
</feature>
<dbReference type="Pfam" id="PF25220">
    <property type="entry name" value="Sororin_C"/>
    <property type="match status" value="1"/>
</dbReference>
<feature type="compositionally biased region" description="Basic and acidic residues" evidence="6">
    <location>
        <begin position="198"/>
        <end position="209"/>
    </location>
</feature>
<organism evidence="8">
    <name type="scientific">Noccaea caerulescens</name>
    <name type="common">Alpine penny-cress</name>
    <name type="synonym">Thlaspi caerulescens</name>
    <dbReference type="NCBI Taxonomy" id="107243"/>
    <lineage>
        <taxon>Eukaryota</taxon>
        <taxon>Viridiplantae</taxon>
        <taxon>Streptophyta</taxon>
        <taxon>Embryophyta</taxon>
        <taxon>Tracheophyta</taxon>
        <taxon>Spermatophyta</taxon>
        <taxon>Magnoliopsida</taxon>
        <taxon>eudicotyledons</taxon>
        <taxon>Gunneridae</taxon>
        <taxon>Pentapetalae</taxon>
        <taxon>rosids</taxon>
        <taxon>malvids</taxon>
        <taxon>Brassicales</taxon>
        <taxon>Brassicaceae</taxon>
        <taxon>Coluteocarpeae</taxon>
        <taxon>Noccaea</taxon>
    </lineage>
</organism>
<evidence type="ECO:0000256" key="2">
    <source>
        <dbReference type="ARBA" id="ARBA00022776"/>
    </source>
</evidence>
<evidence type="ECO:0000313" key="8">
    <source>
        <dbReference type="EMBL" id="JAU96798.1"/>
    </source>
</evidence>
<feature type="compositionally biased region" description="Low complexity" evidence="6">
    <location>
        <begin position="22"/>
        <end position="37"/>
    </location>
</feature>
<reference evidence="8" key="1">
    <citation type="submission" date="2016-07" db="EMBL/GenBank/DDBJ databases">
        <title>De novo transcriptome assembly of four accessions of the metal hyperaccumulator plant Noccaea caerulescens.</title>
        <authorList>
            <person name="Blande D."/>
            <person name="Halimaa P."/>
            <person name="Tervahauta A.I."/>
            <person name="Aarts M.G."/>
            <person name="Karenlampi S.O."/>
        </authorList>
    </citation>
    <scope>NUCLEOTIDE SEQUENCE</scope>
</reference>
<dbReference type="PANTHER" id="PTHR35740:SF1">
    <property type="entry name" value="OS12G0111700 PROTEIN"/>
    <property type="match status" value="1"/>
</dbReference>
<dbReference type="InterPro" id="IPR057337">
    <property type="entry name" value="Sororin_C"/>
</dbReference>
<evidence type="ECO:0000256" key="6">
    <source>
        <dbReference type="SAM" id="MobiDB-lite"/>
    </source>
</evidence>
<gene>
    <name evidence="8" type="ORF">MP_TR8888_c0_g1_i1_g.27727</name>
</gene>
<accession>A0A1J3JWP7</accession>
<dbReference type="EMBL" id="GEVM01009140">
    <property type="protein sequence ID" value="JAU96798.1"/>
    <property type="molecule type" value="Transcribed_RNA"/>
</dbReference>
<feature type="domain" description="Sororin C-terminal region" evidence="7">
    <location>
        <begin position="286"/>
        <end position="307"/>
    </location>
</feature>
<keyword evidence="2" id="KW-0498">Mitosis</keyword>
<keyword evidence="3" id="KW-0539">Nucleus</keyword>
<evidence type="ECO:0000259" key="7">
    <source>
        <dbReference type="Pfam" id="PF25220"/>
    </source>
</evidence>
<dbReference type="AlphaFoldDB" id="A0A1J3JWP7"/>
<feature type="compositionally biased region" description="Basic residues" evidence="6">
    <location>
        <begin position="217"/>
        <end position="226"/>
    </location>
</feature>
<dbReference type="PANTHER" id="PTHR35740">
    <property type="entry name" value="OS12G0111700 PROTEIN"/>
    <property type="match status" value="1"/>
</dbReference>
<evidence type="ECO:0000256" key="3">
    <source>
        <dbReference type="ARBA" id="ARBA00023242"/>
    </source>
</evidence>
<feature type="compositionally biased region" description="Polar residues" evidence="6">
    <location>
        <begin position="157"/>
        <end position="174"/>
    </location>
</feature>
<protein>
    <recommendedName>
        <fullName evidence="7">Sororin C-terminal region domain-containing protein</fullName>
    </recommendedName>
</protein>
<comment type="similarity">
    <text evidence="5">Belongs to the sororin family.</text>
</comment>
<keyword evidence="1" id="KW-0132">Cell division</keyword>
<evidence type="ECO:0000256" key="4">
    <source>
        <dbReference type="ARBA" id="ARBA00023306"/>
    </source>
</evidence>
<evidence type="ECO:0000256" key="5">
    <source>
        <dbReference type="ARBA" id="ARBA00093465"/>
    </source>
</evidence>